<keyword evidence="1" id="KW-0472">Membrane</keyword>
<protein>
    <submittedName>
        <fullName evidence="2">Uncharacterized protein</fullName>
    </submittedName>
</protein>
<evidence type="ECO:0000256" key="1">
    <source>
        <dbReference type="SAM" id="Phobius"/>
    </source>
</evidence>
<evidence type="ECO:0000313" key="2">
    <source>
        <dbReference type="EMBL" id="KAF3964886.1"/>
    </source>
</evidence>
<dbReference type="PANTHER" id="PTHR38396">
    <property type="entry name" value="TRANSMEMBRANE PROTEIN"/>
    <property type="match status" value="1"/>
</dbReference>
<dbReference type="EMBL" id="JRKL02001296">
    <property type="protein sequence ID" value="KAF3964886.1"/>
    <property type="molecule type" value="Genomic_DNA"/>
</dbReference>
<comment type="caution">
    <text evidence="2">The sequence shown here is derived from an EMBL/GenBank/DDBJ whole genome shotgun (WGS) entry which is preliminary data.</text>
</comment>
<feature type="transmembrane region" description="Helical" evidence="1">
    <location>
        <begin position="6"/>
        <end position="25"/>
    </location>
</feature>
<keyword evidence="1" id="KW-1133">Transmembrane helix</keyword>
<gene>
    <name evidence="2" type="ORF">CMV_010879</name>
</gene>
<keyword evidence="3" id="KW-1185">Reference proteome</keyword>
<name>A0A8J4W0G0_9ROSI</name>
<reference evidence="2" key="1">
    <citation type="submission" date="2020-03" db="EMBL/GenBank/DDBJ databases">
        <title>Castanea mollissima Vanexum genome sequencing.</title>
        <authorList>
            <person name="Staton M."/>
        </authorList>
    </citation>
    <scope>NUCLEOTIDE SEQUENCE</scope>
    <source>
        <tissue evidence="2">Leaf</tissue>
    </source>
</reference>
<organism evidence="2 3">
    <name type="scientific">Castanea mollissima</name>
    <name type="common">Chinese chestnut</name>
    <dbReference type="NCBI Taxonomy" id="60419"/>
    <lineage>
        <taxon>Eukaryota</taxon>
        <taxon>Viridiplantae</taxon>
        <taxon>Streptophyta</taxon>
        <taxon>Embryophyta</taxon>
        <taxon>Tracheophyta</taxon>
        <taxon>Spermatophyta</taxon>
        <taxon>Magnoliopsida</taxon>
        <taxon>eudicotyledons</taxon>
        <taxon>Gunneridae</taxon>
        <taxon>Pentapetalae</taxon>
        <taxon>rosids</taxon>
        <taxon>fabids</taxon>
        <taxon>Fagales</taxon>
        <taxon>Fagaceae</taxon>
        <taxon>Castanea</taxon>
    </lineage>
</organism>
<evidence type="ECO:0000313" key="3">
    <source>
        <dbReference type="Proteomes" id="UP000737018"/>
    </source>
</evidence>
<proteinExistence type="predicted"/>
<dbReference type="AlphaFoldDB" id="A0A8J4W0G0"/>
<accession>A0A8J4W0G0</accession>
<dbReference type="OrthoDB" id="1304015at2759"/>
<dbReference type="Proteomes" id="UP000737018">
    <property type="component" value="Unassembled WGS sequence"/>
</dbReference>
<dbReference type="PANTHER" id="PTHR38396:SF1">
    <property type="entry name" value="TRANSMEMBRANE PROTEIN"/>
    <property type="match status" value="1"/>
</dbReference>
<keyword evidence="1" id="KW-0812">Transmembrane</keyword>
<sequence>MERTFVLIFFFWAVLTIITPTLIVLSENSKPKLDLIGQKDEVMKVRKMMLYIEKYSTKIPIALAPKEAPAPAPAPTPISAVPYWD</sequence>